<evidence type="ECO:0000256" key="2">
    <source>
        <dbReference type="HAMAP-Rule" id="MF_00984"/>
    </source>
</evidence>
<dbReference type="InterPro" id="IPR011344">
    <property type="entry name" value="ssDNA-bd"/>
</dbReference>
<organism evidence="5 6">
    <name type="scientific">Acidihalobacter ferrooxydans</name>
    <dbReference type="NCBI Taxonomy" id="1765967"/>
    <lineage>
        <taxon>Bacteria</taxon>
        <taxon>Pseudomonadati</taxon>
        <taxon>Pseudomonadota</taxon>
        <taxon>Gammaproteobacteria</taxon>
        <taxon>Chromatiales</taxon>
        <taxon>Ectothiorhodospiraceae</taxon>
        <taxon>Acidihalobacter</taxon>
    </lineage>
</organism>
<name>A0A1P8UFP8_9GAMM</name>
<protein>
    <recommendedName>
        <fullName evidence="2 3">Single-stranded DNA-binding protein</fullName>
        <shortName evidence="2">SSB</shortName>
    </recommendedName>
</protein>
<reference evidence="5 6" key="1">
    <citation type="submission" date="2017-01" db="EMBL/GenBank/DDBJ databases">
        <title>Draft sequence of Acidihalobacter ferrooxidans strain DSM 14175 (strain V8).</title>
        <authorList>
            <person name="Khaleque H.N."/>
            <person name="Ramsay J.P."/>
            <person name="Murphy R.J.T."/>
            <person name="Kaksonen A.H."/>
            <person name="Boxall N.J."/>
            <person name="Watkin E.L.J."/>
        </authorList>
    </citation>
    <scope>NUCLEOTIDE SEQUENCE [LARGE SCALE GENOMIC DNA]</scope>
    <source>
        <strain evidence="5 6">V8</strain>
    </source>
</reference>
<evidence type="ECO:0000313" key="5">
    <source>
        <dbReference type="EMBL" id="APZ42611.1"/>
    </source>
</evidence>
<dbReference type="Gene3D" id="2.40.50.140">
    <property type="entry name" value="Nucleic acid-binding proteins"/>
    <property type="match status" value="1"/>
</dbReference>
<dbReference type="SUPFAM" id="SSF50249">
    <property type="entry name" value="Nucleic acid-binding proteins"/>
    <property type="match status" value="1"/>
</dbReference>
<accession>A0A1P8UFP8</accession>
<dbReference type="Proteomes" id="UP000243807">
    <property type="component" value="Chromosome"/>
</dbReference>
<gene>
    <name evidence="5" type="ORF">BW247_05460</name>
</gene>
<dbReference type="NCBIfam" id="TIGR00621">
    <property type="entry name" value="ssb"/>
    <property type="match status" value="1"/>
</dbReference>
<keyword evidence="6" id="KW-1185">Reference proteome</keyword>
<sequence length="149" mass="16944">MQIFMAMGHLGKDPEVKYLNSGSAVVNFSLATSKKWTDKNTGERMERTEWHRMVAFNKLAEVIGEYCHKGSKIFIRGELQTRKWTDKDGQDRYTTEIVVNEMEFAGGGSSGQSDPQQRPQRSSSRPQQSRPQQQPEPAGMPDFDDDVPF</sequence>
<dbReference type="PANTHER" id="PTHR10302:SF27">
    <property type="entry name" value="SINGLE-STRANDED DNA-BINDING PROTEIN"/>
    <property type="match status" value="1"/>
</dbReference>
<dbReference type="GO" id="GO:0009295">
    <property type="term" value="C:nucleoid"/>
    <property type="evidence" value="ECO:0007669"/>
    <property type="project" value="TreeGrafter"/>
</dbReference>
<dbReference type="Pfam" id="PF00436">
    <property type="entry name" value="SSB"/>
    <property type="match status" value="1"/>
</dbReference>
<evidence type="ECO:0000256" key="3">
    <source>
        <dbReference type="PIRNR" id="PIRNR002070"/>
    </source>
</evidence>
<dbReference type="STRING" id="1765967.BW247_05460"/>
<dbReference type="InterPro" id="IPR012340">
    <property type="entry name" value="NA-bd_OB-fold"/>
</dbReference>
<comment type="caution">
    <text evidence="2">Lacks conserved residue(s) required for the propagation of feature annotation.</text>
</comment>
<dbReference type="PROSITE" id="PS50935">
    <property type="entry name" value="SSB"/>
    <property type="match status" value="1"/>
</dbReference>
<dbReference type="GO" id="GO:0006260">
    <property type="term" value="P:DNA replication"/>
    <property type="evidence" value="ECO:0007669"/>
    <property type="project" value="InterPro"/>
</dbReference>
<dbReference type="PANTHER" id="PTHR10302">
    <property type="entry name" value="SINGLE-STRANDED DNA-BINDING PROTEIN"/>
    <property type="match status" value="1"/>
</dbReference>
<dbReference type="HAMAP" id="MF_00984">
    <property type="entry name" value="SSB"/>
    <property type="match status" value="1"/>
</dbReference>
<dbReference type="RefSeq" id="WP_076836265.1">
    <property type="nucleotide sequence ID" value="NZ_CP019434.1"/>
</dbReference>
<dbReference type="CDD" id="cd04496">
    <property type="entry name" value="SSB_OBF"/>
    <property type="match status" value="1"/>
</dbReference>
<dbReference type="EMBL" id="CP019434">
    <property type="protein sequence ID" value="APZ42611.1"/>
    <property type="molecule type" value="Genomic_DNA"/>
</dbReference>
<comment type="subunit">
    <text evidence="2">Homotetramer.</text>
</comment>
<dbReference type="OrthoDB" id="9809878at2"/>
<dbReference type="InterPro" id="IPR000424">
    <property type="entry name" value="Primosome_PriB/ssb"/>
</dbReference>
<dbReference type="PIRSF" id="PIRSF002070">
    <property type="entry name" value="SSB"/>
    <property type="match status" value="1"/>
</dbReference>
<feature type="compositionally biased region" description="Low complexity" evidence="4">
    <location>
        <begin position="111"/>
        <end position="135"/>
    </location>
</feature>
<dbReference type="KEGG" id="afy:BW247_05460"/>
<evidence type="ECO:0000256" key="4">
    <source>
        <dbReference type="SAM" id="MobiDB-lite"/>
    </source>
</evidence>
<dbReference type="AlphaFoldDB" id="A0A1P8UFP8"/>
<feature type="region of interest" description="Disordered" evidence="4">
    <location>
        <begin position="102"/>
        <end position="149"/>
    </location>
</feature>
<dbReference type="GO" id="GO:0003697">
    <property type="term" value="F:single-stranded DNA binding"/>
    <property type="evidence" value="ECO:0007669"/>
    <property type="project" value="UniProtKB-UniRule"/>
</dbReference>
<evidence type="ECO:0000313" key="6">
    <source>
        <dbReference type="Proteomes" id="UP000243807"/>
    </source>
</evidence>
<keyword evidence="1 2" id="KW-0238">DNA-binding</keyword>
<proteinExistence type="inferred from homology"/>
<evidence type="ECO:0000256" key="1">
    <source>
        <dbReference type="ARBA" id="ARBA00023125"/>
    </source>
</evidence>